<feature type="transmembrane region" description="Helical" evidence="2">
    <location>
        <begin position="53"/>
        <end position="78"/>
    </location>
</feature>
<gene>
    <name evidence="3" type="ORF">HXX08_00620</name>
    <name evidence="4" type="ORF">OZ401_002043</name>
</gene>
<dbReference type="Proteomes" id="UP001431572">
    <property type="component" value="Chromosome 1"/>
</dbReference>
<dbReference type="EMBL" id="JACATZ010000001">
    <property type="protein sequence ID" value="NWJ44358.1"/>
    <property type="molecule type" value="Genomic_DNA"/>
</dbReference>
<keyword evidence="2" id="KW-1133">Transmembrane helix</keyword>
<dbReference type="Proteomes" id="UP000521676">
    <property type="component" value="Unassembled WGS sequence"/>
</dbReference>
<evidence type="ECO:0000313" key="6">
    <source>
        <dbReference type="Proteomes" id="UP001431572"/>
    </source>
</evidence>
<dbReference type="Gene3D" id="1.20.1250.20">
    <property type="entry name" value="MFS general substrate transporter like domains"/>
    <property type="match status" value="1"/>
</dbReference>
<dbReference type="RefSeq" id="WP_341468134.1">
    <property type="nucleotide sequence ID" value="NZ_CP128399.1"/>
</dbReference>
<dbReference type="InterPro" id="IPR036259">
    <property type="entry name" value="MFS_trans_sf"/>
</dbReference>
<dbReference type="EMBL" id="CP128399">
    <property type="protein sequence ID" value="WJW66251.1"/>
    <property type="molecule type" value="Genomic_DNA"/>
</dbReference>
<reference evidence="4" key="2">
    <citation type="journal article" date="2024" name="Nature">
        <title>Anoxygenic phototroph of the Chloroflexota uses a type I reaction centre.</title>
        <authorList>
            <person name="Tsuji J.M."/>
            <person name="Shaw N.A."/>
            <person name="Nagashima S."/>
            <person name="Venkiteswaran J.J."/>
            <person name="Schiff S.L."/>
            <person name="Watanabe T."/>
            <person name="Fukui M."/>
            <person name="Hanada S."/>
            <person name="Tank M."/>
            <person name="Neufeld J.D."/>
        </authorList>
    </citation>
    <scope>NUCLEOTIDE SEQUENCE</scope>
    <source>
        <strain evidence="4">L227-S17</strain>
    </source>
</reference>
<keyword evidence="2" id="KW-0472">Membrane</keyword>
<feature type="transmembrane region" description="Helical" evidence="2">
    <location>
        <begin position="220"/>
        <end position="240"/>
    </location>
</feature>
<protein>
    <submittedName>
        <fullName evidence="3">Fused MFS/spermidine synthase</fullName>
    </submittedName>
</protein>
<reference evidence="3 5" key="1">
    <citation type="submission" date="2020-06" db="EMBL/GenBank/DDBJ databases">
        <title>Anoxygenic phototrophic Chloroflexota member uses a Type I reaction center.</title>
        <authorList>
            <person name="Tsuji J.M."/>
            <person name="Shaw N.A."/>
            <person name="Nagashima S."/>
            <person name="Venkiteswaran J."/>
            <person name="Schiff S.L."/>
            <person name="Hanada S."/>
            <person name="Tank M."/>
            <person name="Neufeld J.D."/>
        </authorList>
    </citation>
    <scope>NUCLEOTIDE SEQUENCE [LARGE SCALE GENOMIC DNA]</scope>
    <source>
        <strain evidence="3">L227-S17</strain>
    </source>
</reference>
<evidence type="ECO:0000256" key="1">
    <source>
        <dbReference type="ARBA" id="ARBA00023115"/>
    </source>
</evidence>
<dbReference type="SUPFAM" id="SSF103473">
    <property type="entry name" value="MFS general substrate transporter"/>
    <property type="match status" value="1"/>
</dbReference>
<sequence>MIEQPLPARKIALQNEGILLWQAYLLVFISSSSGLILEMVASRIMAPFAGTSLYTWTSVIGVALAGISFGNWLGGRLADRSASFQLLRRLYYVGGLTSLLIIPLTLPVMGSDPINGLPLQLRVLVSAALLFFVPCSVFGTISPVVIKLSLKDLTTAGGKVGSIYAVSTLGSIVGTFATGFFLISLFGTTMIVWLVSLLMLLTGAILCLLFSSEGRPNRQYFMEVGLVLVIFIAISAPNFLNGRINGFCFKETDYYCIRVQDGVTPDGRPAKAMMLDLLIHNFIVPDLAELGGYGYEQVYGDVAKWMNRQDEKIDLLVIGAGAFSFPRFVRSNFSDSSATALEIDPGVVEVAHNQFALSRNTDINIFTEDARTYMNRKDIAGKYSLVQGDAFLDVTPPYHLTTYEFNERVKNAMSSNGIYMVNLIDIGAYGDYLRSMLFTMHHSYKNIAVYVPGGDLYTPDRQTFVVVASNREDTYPETPNWKLFTYPELQEYLSKGKAILLTDDYVPVDNLLLPVVNKELDRSKH</sequence>
<dbReference type="InterPro" id="IPR029063">
    <property type="entry name" value="SAM-dependent_MTases_sf"/>
</dbReference>
<accession>A0A8T7LQU6</accession>
<evidence type="ECO:0000313" key="5">
    <source>
        <dbReference type="Proteomes" id="UP000521676"/>
    </source>
</evidence>
<feature type="transmembrane region" description="Helical" evidence="2">
    <location>
        <begin position="191"/>
        <end position="211"/>
    </location>
</feature>
<evidence type="ECO:0000256" key="2">
    <source>
        <dbReference type="SAM" id="Phobius"/>
    </source>
</evidence>
<keyword evidence="1" id="KW-0620">Polyamine biosynthesis</keyword>
<feature type="transmembrane region" description="Helical" evidence="2">
    <location>
        <begin position="129"/>
        <end position="150"/>
    </location>
</feature>
<keyword evidence="6" id="KW-1185">Reference proteome</keyword>
<feature type="transmembrane region" description="Helical" evidence="2">
    <location>
        <begin position="90"/>
        <end position="109"/>
    </location>
</feature>
<dbReference type="PANTHER" id="PTHR43317:SF1">
    <property type="entry name" value="THERMOSPERMINE SYNTHASE ACAULIS5"/>
    <property type="match status" value="1"/>
</dbReference>
<evidence type="ECO:0000313" key="3">
    <source>
        <dbReference type="EMBL" id="NWJ44358.1"/>
    </source>
</evidence>
<proteinExistence type="predicted"/>
<dbReference type="NCBIfam" id="NF037959">
    <property type="entry name" value="MFS_SpdSyn"/>
    <property type="match status" value="1"/>
</dbReference>
<organism evidence="3 5">
    <name type="scientific">Candidatus Chlorohelix allophototropha</name>
    <dbReference type="NCBI Taxonomy" id="3003348"/>
    <lineage>
        <taxon>Bacteria</taxon>
        <taxon>Bacillati</taxon>
        <taxon>Chloroflexota</taxon>
        <taxon>Chloroflexia</taxon>
        <taxon>Candidatus Chloroheliales</taxon>
        <taxon>Candidatus Chloroheliaceae</taxon>
        <taxon>Candidatus Chlorohelix</taxon>
    </lineage>
</organism>
<feature type="transmembrane region" description="Helical" evidence="2">
    <location>
        <begin position="162"/>
        <end position="185"/>
    </location>
</feature>
<feature type="transmembrane region" description="Helical" evidence="2">
    <location>
        <begin position="21"/>
        <end position="41"/>
    </location>
</feature>
<evidence type="ECO:0000313" key="4">
    <source>
        <dbReference type="EMBL" id="WJW66251.1"/>
    </source>
</evidence>
<dbReference type="PANTHER" id="PTHR43317">
    <property type="entry name" value="THERMOSPERMINE SYNTHASE ACAULIS5"/>
    <property type="match status" value="1"/>
</dbReference>
<name>A0A8T7LQU6_9CHLR</name>
<dbReference type="Gene3D" id="3.40.50.150">
    <property type="entry name" value="Vaccinia Virus protein VP39"/>
    <property type="match status" value="1"/>
</dbReference>
<dbReference type="SUPFAM" id="SSF53335">
    <property type="entry name" value="S-adenosyl-L-methionine-dependent methyltransferases"/>
    <property type="match status" value="1"/>
</dbReference>
<dbReference type="AlphaFoldDB" id="A0A8T7LQU6"/>
<dbReference type="GO" id="GO:0006596">
    <property type="term" value="P:polyamine biosynthetic process"/>
    <property type="evidence" value="ECO:0007669"/>
    <property type="project" value="UniProtKB-KW"/>
</dbReference>
<keyword evidence="2" id="KW-0812">Transmembrane</keyword>